<protein>
    <recommendedName>
        <fullName evidence="3">Secreted protein</fullName>
    </recommendedName>
</protein>
<evidence type="ECO:0000313" key="1">
    <source>
        <dbReference type="EMBL" id="KPC45328.1"/>
    </source>
</evidence>
<accession>A0ABR5LEE9</accession>
<dbReference type="Proteomes" id="UP000037836">
    <property type="component" value="Unassembled WGS sequence"/>
</dbReference>
<comment type="caution">
    <text evidence="1">The sequence shown here is derived from an EMBL/GenBank/DDBJ whole genome shotgun (WGS) entry which is preliminary data.</text>
</comment>
<evidence type="ECO:0000313" key="2">
    <source>
        <dbReference type="Proteomes" id="UP000037836"/>
    </source>
</evidence>
<sequence>MSHPGQFIHLFAQAIQHALLLLLTVEFELLLGILQTLLYRLIDVRQSLFERLVVLLDGSVLRHHLADLLLELASFSHDRAQRVARRVAFHPQSLGLLRCEFWHRCVVSLLFGSTSHHLDANEHREQEKRNHQVLEQRVTLHAWLPWLHADLLGRRRTRLLVSARVPA</sequence>
<gene>
    <name evidence="1" type="ORF">AC496_0793</name>
</gene>
<organism evidence="1 2">
    <name type="scientific">Pseudomonas savastanoi pv. glycinea</name>
    <name type="common">Pseudomonas syringae pv. glycinea</name>
    <dbReference type="NCBI Taxonomy" id="318"/>
    <lineage>
        <taxon>Bacteria</taxon>
        <taxon>Pseudomonadati</taxon>
        <taxon>Pseudomonadota</taxon>
        <taxon>Gammaproteobacteria</taxon>
        <taxon>Pseudomonadales</taxon>
        <taxon>Pseudomonadaceae</taxon>
        <taxon>Pseudomonas</taxon>
    </lineage>
</organism>
<dbReference type="EMBL" id="LGLO01000042">
    <property type="protein sequence ID" value="KPC45328.1"/>
    <property type="molecule type" value="Genomic_DNA"/>
</dbReference>
<evidence type="ECO:0008006" key="3">
    <source>
        <dbReference type="Google" id="ProtNLM"/>
    </source>
</evidence>
<name>A0ABR5LEE9_PSESG</name>
<proteinExistence type="predicted"/>
<keyword evidence="2" id="KW-1185">Reference proteome</keyword>
<reference evidence="1 2" key="1">
    <citation type="submission" date="2015-10" db="EMBL/GenBank/DDBJ databases">
        <title>Comparative genomics and high-throughput reverse genetic screens identify a new phytobacterial MAMP and an Arabidopsis receptor required for immune elicitation.</title>
        <authorList>
            <person name="Mott G.A."/>
            <person name="Thakur S."/>
            <person name="Wang P.W."/>
            <person name="Desveaux D."/>
            <person name="Guttman D.S."/>
        </authorList>
    </citation>
    <scope>NUCLEOTIDE SEQUENCE [LARGE SCALE GENOMIC DNA]</scope>
    <source>
        <strain evidence="1 2">BR1</strain>
    </source>
</reference>